<dbReference type="GO" id="GO:0007165">
    <property type="term" value="P:signal transduction"/>
    <property type="evidence" value="ECO:0000318"/>
    <property type="project" value="GO_Central"/>
</dbReference>
<dbReference type="InterPro" id="IPR008271">
    <property type="entry name" value="Ser/Thr_kinase_AS"/>
</dbReference>
<evidence type="ECO:0000256" key="2">
    <source>
        <dbReference type="ARBA" id="ARBA00012513"/>
    </source>
</evidence>
<dbReference type="PROSITE" id="PS50011">
    <property type="entry name" value="PROTEIN_KINASE_DOM"/>
    <property type="match status" value="1"/>
</dbReference>
<comment type="subunit">
    <text evidence="1">Monomer.</text>
</comment>
<dbReference type="HOGENOM" id="CLU_000288_59_0_1"/>
<evidence type="ECO:0000256" key="5">
    <source>
        <dbReference type="ARBA" id="ARBA00022741"/>
    </source>
</evidence>
<evidence type="ECO:0000256" key="3">
    <source>
        <dbReference type="ARBA" id="ARBA00022527"/>
    </source>
</evidence>
<dbReference type="KEGG" id="ptm:GSPATT00018223001"/>
<dbReference type="SUPFAM" id="SSF56112">
    <property type="entry name" value="Protein kinase-like (PK-like)"/>
    <property type="match status" value="1"/>
</dbReference>
<proteinExistence type="predicted"/>
<dbReference type="GO" id="GO:0004674">
    <property type="term" value="F:protein serine/threonine kinase activity"/>
    <property type="evidence" value="ECO:0000318"/>
    <property type="project" value="GO_Central"/>
</dbReference>
<protein>
    <recommendedName>
        <fullName evidence="2">non-specific serine/threonine protein kinase</fullName>
        <ecNumber evidence="2">2.7.11.1</ecNumber>
    </recommendedName>
</protein>
<dbReference type="InterPro" id="IPR000719">
    <property type="entry name" value="Prot_kinase_dom"/>
</dbReference>
<dbReference type="RefSeq" id="XP_001451303.1">
    <property type="nucleotide sequence ID" value="XM_001451266.1"/>
</dbReference>
<dbReference type="STRING" id="5888.A0DLI9"/>
<dbReference type="OrthoDB" id="6513151at2759"/>
<evidence type="ECO:0000256" key="6">
    <source>
        <dbReference type="ARBA" id="ARBA00022777"/>
    </source>
</evidence>
<evidence type="ECO:0000256" key="9">
    <source>
        <dbReference type="ARBA" id="ARBA00048679"/>
    </source>
</evidence>
<dbReference type="GO" id="GO:0005524">
    <property type="term" value="F:ATP binding"/>
    <property type="evidence" value="ECO:0007669"/>
    <property type="project" value="UniProtKB-KW"/>
</dbReference>
<keyword evidence="7" id="KW-0067">ATP-binding</keyword>
<dbReference type="EMBL" id="CT868485">
    <property type="protein sequence ID" value="CAK83906.1"/>
    <property type="molecule type" value="Genomic_DNA"/>
</dbReference>
<evidence type="ECO:0000259" key="11">
    <source>
        <dbReference type="PROSITE" id="PS50011"/>
    </source>
</evidence>
<dbReference type="eggNOG" id="KOG0583">
    <property type="taxonomic scope" value="Eukaryota"/>
</dbReference>
<gene>
    <name evidence="12" type="ORF">GSPATT00018223001</name>
</gene>
<evidence type="ECO:0000256" key="8">
    <source>
        <dbReference type="ARBA" id="ARBA00047899"/>
    </source>
</evidence>
<reference evidence="12 13" key="1">
    <citation type="journal article" date="2006" name="Nature">
        <title>Global trends of whole-genome duplications revealed by the ciliate Paramecium tetraurelia.</title>
        <authorList>
            <consortium name="Genoscope"/>
            <person name="Aury J.-M."/>
            <person name="Jaillon O."/>
            <person name="Duret L."/>
            <person name="Noel B."/>
            <person name="Jubin C."/>
            <person name="Porcel B.M."/>
            <person name="Segurens B."/>
            <person name="Daubin V."/>
            <person name="Anthouard V."/>
            <person name="Aiach N."/>
            <person name="Arnaiz O."/>
            <person name="Billaut A."/>
            <person name="Beisson J."/>
            <person name="Blanc I."/>
            <person name="Bouhouche K."/>
            <person name="Camara F."/>
            <person name="Duharcourt S."/>
            <person name="Guigo R."/>
            <person name="Gogendeau D."/>
            <person name="Katinka M."/>
            <person name="Keller A.-M."/>
            <person name="Kissmehl R."/>
            <person name="Klotz C."/>
            <person name="Koll F."/>
            <person name="Le Moue A."/>
            <person name="Lepere C."/>
            <person name="Malinsky S."/>
            <person name="Nowacki M."/>
            <person name="Nowak J.K."/>
            <person name="Plattner H."/>
            <person name="Poulain J."/>
            <person name="Ruiz F."/>
            <person name="Serrano V."/>
            <person name="Zagulski M."/>
            <person name="Dessen P."/>
            <person name="Betermier M."/>
            <person name="Weissenbach J."/>
            <person name="Scarpelli C."/>
            <person name="Schachter V."/>
            <person name="Sperling L."/>
            <person name="Meyer E."/>
            <person name="Cohen J."/>
            <person name="Wincker P."/>
        </authorList>
    </citation>
    <scope>NUCLEOTIDE SEQUENCE [LARGE SCALE GENOMIC DNA]</scope>
    <source>
        <strain evidence="12 13">Stock d4-2</strain>
    </source>
</reference>
<keyword evidence="4" id="KW-0808">Transferase</keyword>
<dbReference type="GeneID" id="5037088"/>
<dbReference type="InterPro" id="IPR011009">
    <property type="entry name" value="Kinase-like_dom_sf"/>
</dbReference>
<dbReference type="InParanoid" id="A0DLI9"/>
<dbReference type="SMART" id="SM00220">
    <property type="entry name" value="S_TKc"/>
    <property type="match status" value="1"/>
</dbReference>
<dbReference type="Pfam" id="PF00069">
    <property type="entry name" value="Pkinase"/>
    <property type="match status" value="1"/>
</dbReference>
<feature type="domain" description="Protein kinase" evidence="11">
    <location>
        <begin position="13"/>
        <end position="277"/>
    </location>
</feature>
<evidence type="ECO:0000256" key="4">
    <source>
        <dbReference type="ARBA" id="ARBA00022679"/>
    </source>
</evidence>
<dbReference type="FunFam" id="1.10.510.10:FF:000571">
    <property type="entry name" value="Maternal embryonic leucine zipper kinase"/>
    <property type="match status" value="1"/>
</dbReference>
<keyword evidence="10" id="KW-0175">Coiled coil</keyword>
<dbReference type="AlphaFoldDB" id="A0DLI9"/>
<sequence>MEIEKSFAKYIHYTVKQTLGKGAQGKVKLALDGEKEVALKFVQFSKEIEKEMQIHRGLNHKNLIKLLNFHVNEEYTKRSGKKEIKSCLVYDYMKDGELYEYLSQTGPFKEETARTFFHQLIDVLSYLHGQGLAHRDLKPENILFKDGQLKVSDLGFATFVGGNQGDGVLASFKGTISYMAPEILVRQKYVGQSVDIFAAGIILYLMMTAQLPFKQANAKDQLYNLICTNRFDQFWAYKEKSGIPRFSNELKTLINSMLAFDPLQRPTLSEIISTSWYQGTTISNEIVVKLLNARKLKIQAQQDKENLQKLLDKQKRQAANQNQQLTVGIGNFKRGEEDITIDLTLKRELKRFKQTDVILPFEPNLIFVKLIENMDKFANKINYVDDKKYRVTLKLLQQLHYWFIQNNEEFEMAIQLVHGPMESTVGLDFELIKGNGLEFYQKKQQVEDMLLQIE</sequence>
<dbReference type="PANTHER" id="PTHR43895:SF32">
    <property type="entry name" value="SERINE_THREONINE-PROTEIN KINASE CHK1"/>
    <property type="match status" value="1"/>
</dbReference>
<keyword evidence="13" id="KW-1185">Reference proteome</keyword>
<evidence type="ECO:0000256" key="10">
    <source>
        <dbReference type="SAM" id="Coils"/>
    </source>
</evidence>
<evidence type="ECO:0000256" key="7">
    <source>
        <dbReference type="ARBA" id="ARBA00022840"/>
    </source>
</evidence>
<accession>A0DLI9</accession>
<organism evidence="12 13">
    <name type="scientific">Paramecium tetraurelia</name>
    <dbReference type="NCBI Taxonomy" id="5888"/>
    <lineage>
        <taxon>Eukaryota</taxon>
        <taxon>Sar</taxon>
        <taxon>Alveolata</taxon>
        <taxon>Ciliophora</taxon>
        <taxon>Intramacronucleata</taxon>
        <taxon>Oligohymenophorea</taxon>
        <taxon>Peniculida</taxon>
        <taxon>Parameciidae</taxon>
        <taxon>Paramecium</taxon>
    </lineage>
</organism>
<keyword evidence="5" id="KW-0547">Nucleotide-binding</keyword>
<dbReference type="PROSITE" id="PS00108">
    <property type="entry name" value="PROTEIN_KINASE_ST"/>
    <property type="match status" value="1"/>
</dbReference>
<feature type="coiled-coil region" evidence="10">
    <location>
        <begin position="290"/>
        <end position="324"/>
    </location>
</feature>
<comment type="catalytic activity">
    <reaction evidence="8">
        <text>L-threonyl-[protein] + ATP = O-phospho-L-threonyl-[protein] + ADP + H(+)</text>
        <dbReference type="Rhea" id="RHEA:46608"/>
        <dbReference type="Rhea" id="RHEA-COMP:11060"/>
        <dbReference type="Rhea" id="RHEA-COMP:11605"/>
        <dbReference type="ChEBI" id="CHEBI:15378"/>
        <dbReference type="ChEBI" id="CHEBI:30013"/>
        <dbReference type="ChEBI" id="CHEBI:30616"/>
        <dbReference type="ChEBI" id="CHEBI:61977"/>
        <dbReference type="ChEBI" id="CHEBI:456216"/>
        <dbReference type="EC" id="2.7.11.1"/>
    </reaction>
</comment>
<dbReference type="PANTHER" id="PTHR43895">
    <property type="entry name" value="CALCIUM/CALMODULIN-DEPENDENT PROTEIN KINASE KINASE-RELATED"/>
    <property type="match status" value="1"/>
</dbReference>
<keyword evidence="3" id="KW-0723">Serine/threonine-protein kinase</keyword>
<dbReference type="EC" id="2.7.11.1" evidence="2"/>
<evidence type="ECO:0000313" key="12">
    <source>
        <dbReference type="EMBL" id="CAK83906.1"/>
    </source>
</evidence>
<dbReference type="OMA" id="MAIQLVH"/>
<evidence type="ECO:0000313" key="13">
    <source>
        <dbReference type="Proteomes" id="UP000000600"/>
    </source>
</evidence>
<name>A0DLI9_PARTE</name>
<keyword evidence="6" id="KW-0418">Kinase</keyword>
<evidence type="ECO:0000256" key="1">
    <source>
        <dbReference type="ARBA" id="ARBA00011245"/>
    </source>
</evidence>
<dbReference type="Gene3D" id="1.10.510.10">
    <property type="entry name" value="Transferase(Phosphotransferase) domain 1"/>
    <property type="match status" value="1"/>
</dbReference>
<comment type="catalytic activity">
    <reaction evidence="9">
        <text>L-seryl-[protein] + ATP = O-phospho-L-seryl-[protein] + ADP + H(+)</text>
        <dbReference type="Rhea" id="RHEA:17989"/>
        <dbReference type="Rhea" id="RHEA-COMP:9863"/>
        <dbReference type="Rhea" id="RHEA-COMP:11604"/>
        <dbReference type="ChEBI" id="CHEBI:15378"/>
        <dbReference type="ChEBI" id="CHEBI:29999"/>
        <dbReference type="ChEBI" id="CHEBI:30616"/>
        <dbReference type="ChEBI" id="CHEBI:83421"/>
        <dbReference type="ChEBI" id="CHEBI:456216"/>
        <dbReference type="EC" id="2.7.11.1"/>
    </reaction>
</comment>
<dbReference type="Proteomes" id="UP000000600">
    <property type="component" value="Unassembled WGS sequence"/>
</dbReference>